<dbReference type="SUPFAM" id="SSF54060">
    <property type="entry name" value="His-Me finger endonucleases"/>
    <property type="match status" value="1"/>
</dbReference>
<organism evidence="2 3">
    <name type="scientific">Pseudomonas phage vB_PsyM_KIL4</name>
    <dbReference type="NCBI Taxonomy" id="1777069"/>
    <lineage>
        <taxon>Viruses</taxon>
        <taxon>Duplodnaviria</taxon>
        <taxon>Heunggongvirae</taxon>
        <taxon>Uroviricota</taxon>
        <taxon>Caudoviricetes</taxon>
        <taxon>Vandenendeviridae</taxon>
        <taxon>Gorskivirinae</taxon>
        <taxon>Flaumdravirus</taxon>
        <taxon>Flaumdravirus KIL2</taxon>
    </lineage>
</organism>
<dbReference type="EMBL" id="KU130129">
    <property type="protein sequence ID" value="AMR57895.1"/>
    <property type="molecule type" value="Genomic_DNA"/>
</dbReference>
<evidence type="ECO:0000313" key="2">
    <source>
        <dbReference type="EMBL" id="AMR57895.1"/>
    </source>
</evidence>
<dbReference type="Pfam" id="PF13392">
    <property type="entry name" value="HNH_3"/>
    <property type="match status" value="1"/>
</dbReference>
<protein>
    <submittedName>
        <fullName evidence="2">Putative HNH endonuclease</fullName>
    </submittedName>
</protein>
<dbReference type="InterPro" id="IPR016177">
    <property type="entry name" value="DNA-bd_dom_sf"/>
</dbReference>
<dbReference type="Gene3D" id="3.90.75.20">
    <property type="match status" value="1"/>
</dbReference>
<keyword evidence="2" id="KW-0255">Endonuclease</keyword>
<dbReference type="Proteomes" id="UP000229945">
    <property type="component" value="Segment"/>
</dbReference>
<keyword evidence="3" id="KW-1185">Reference proteome</keyword>
<dbReference type="GO" id="GO:0003677">
    <property type="term" value="F:DNA binding"/>
    <property type="evidence" value="ECO:0007669"/>
    <property type="project" value="InterPro"/>
</dbReference>
<sequence length="162" mass="18437">MITHERLREVLHYDPLAGLFTWKVQLGNRVSVGSVAGSPIDGYIRIAIDGKVYRAHRLAWLYMTGAWPTALIDHKDTDRSNNVWENLREATRAQNNQNKAVHKNSLTGVKGVGFIESSGRYSANIKHNKIRYYLGTFATMSEATEAVRRQREKLHEDFSNHG</sequence>
<dbReference type="InterPro" id="IPR044925">
    <property type="entry name" value="His-Me_finger_sf"/>
</dbReference>
<accession>A0A142IF90</accession>
<evidence type="ECO:0000259" key="1">
    <source>
        <dbReference type="Pfam" id="PF13392"/>
    </source>
</evidence>
<feature type="domain" description="HNH nuclease" evidence="1">
    <location>
        <begin position="53"/>
        <end position="97"/>
    </location>
</feature>
<keyword evidence="2" id="KW-0378">Hydrolase</keyword>
<proteinExistence type="predicted"/>
<dbReference type="InterPro" id="IPR003615">
    <property type="entry name" value="HNH_nuc"/>
</dbReference>
<reference evidence="2 3" key="1">
    <citation type="journal article" date="2016" name="Front. Microbiol.">
        <title>Characterization of Novel Bacteriophages for Biocontrol of Bacterial Blight in Leek Caused by Pseudomonas syringae pv. porri.</title>
        <authorList>
            <person name="Rombouts S."/>
            <person name="Lavigne R."/>
        </authorList>
    </citation>
    <scope>NUCLEOTIDE SEQUENCE [LARGE SCALE GENOMIC DNA]</scope>
</reference>
<dbReference type="GO" id="GO:0004519">
    <property type="term" value="F:endonuclease activity"/>
    <property type="evidence" value="ECO:0007669"/>
    <property type="project" value="UniProtKB-KW"/>
</dbReference>
<dbReference type="SUPFAM" id="SSF54171">
    <property type="entry name" value="DNA-binding domain"/>
    <property type="match status" value="1"/>
</dbReference>
<keyword evidence="2" id="KW-0540">Nuclease</keyword>
<gene>
    <name evidence="2" type="ORF">vB_PsyM_KIL4_0171</name>
</gene>
<evidence type="ECO:0000313" key="3">
    <source>
        <dbReference type="Proteomes" id="UP000229945"/>
    </source>
</evidence>
<name>A0A142IF90_9CAUD</name>